<dbReference type="EMBL" id="BK015041">
    <property type="protein sequence ID" value="DAD88522.1"/>
    <property type="molecule type" value="Genomic_DNA"/>
</dbReference>
<reference evidence="1" key="1">
    <citation type="journal article" date="2021" name="Proc. Natl. Acad. Sci. U.S.A.">
        <title>A Catalog of Tens of Thousands of Viruses from Human Metagenomes Reveals Hidden Associations with Chronic Diseases.</title>
        <authorList>
            <person name="Tisza M.J."/>
            <person name="Buck C.B."/>
        </authorList>
    </citation>
    <scope>NUCLEOTIDE SEQUENCE</scope>
    <source>
        <strain evidence="1">Cttxo15</strain>
    </source>
</reference>
<organism evidence="1">
    <name type="scientific">Podoviridae sp. cttxo15</name>
    <dbReference type="NCBI Taxonomy" id="2826584"/>
    <lineage>
        <taxon>Viruses</taxon>
        <taxon>Duplodnaviria</taxon>
        <taxon>Heunggongvirae</taxon>
        <taxon>Uroviricota</taxon>
        <taxon>Caudoviricetes</taxon>
    </lineage>
</organism>
<proteinExistence type="predicted"/>
<sequence>MNQTPEHYRQYRVISKFFQPIKDKPEFDQTLY</sequence>
<protein>
    <submittedName>
        <fullName evidence="1">Uncharacterized protein</fullName>
    </submittedName>
</protein>
<evidence type="ECO:0000313" key="1">
    <source>
        <dbReference type="EMBL" id="DAD88522.1"/>
    </source>
</evidence>
<accession>A0A8S5N2L7</accession>
<name>A0A8S5N2L7_9CAUD</name>